<dbReference type="GO" id="GO:0005886">
    <property type="term" value="C:plasma membrane"/>
    <property type="evidence" value="ECO:0007669"/>
    <property type="project" value="UniProtKB-SubCell"/>
</dbReference>
<dbReference type="InterPro" id="IPR019533">
    <property type="entry name" value="Peptidase_S26"/>
</dbReference>
<organism evidence="9 10">
    <name type="scientific">Lentilactobacillus hilgardii</name>
    <name type="common">Lactobacillus hilgardii</name>
    <dbReference type="NCBI Taxonomy" id="1588"/>
    <lineage>
        <taxon>Bacteria</taxon>
        <taxon>Bacillati</taxon>
        <taxon>Bacillota</taxon>
        <taxon>Bacilli</taxon>
        <taxon>Lactobacillales</taxon>
        <taxon>Lactobacillaceae</taxon>
        <taxon>Lentilactobacillus</taxon>
    </lineage>
</organism>
<protein>
    <recommendedName>
        <fullName evidence="4 7">Signal peptidase I</fullName>
        <ecNumber evidence="4 7">3.4.21.89</ecNumber>
    </recommendedName>
</protein>
<dbReference type="Proteomes" id="UP000465035">
    <property type="component" value="Chromosome"/>
</dbReference>
<evidence type="ECO:0000256" key="3">
    <source>
        <dbReference type="ARBA" id="ARBA00009370"/>
    </source>
</evidence>
<sequence>MEGNLKILKKIFSWVFPIAMGLLIGFAVRQYFVSASFIKGTSMQPNLQNAEVVGVFKTLPIRRNAVIIFNAHGEDPEAKASTDYYVKRVIGLPGDTVSSNNGTIYVNNQPLNQSYISQYQRSTGTGNWNLQSLSTHWTKDQNSVKVPRNKYFVLGDHRSVSNDSRYWGFVDKDKVLGVVKTVPFDKNAGKVNHSTDSLAGSN</sequence>
<dbReference type="NCBIfam" id="TIGR02227">
    <property type="entry name" value="sigpep_I_bact"/>
    <property type="match status" value="1"/>
</dbReference>
<dbReference type="Pfam" id="PF10502">
    <property type="entry name" value="Peptidase_S26"/>
    <property type="match status" value="1"/>
</dbReference>
<accession>A0A6P1EBT0</accession>
<evidence type="ECO:0000259" key="8">
    <source>
        <dbReference type="Pfam" id="PF10502"/>
    </source>
</evidence>
<keyword evidence="7" id="KW-0812">Transmembrane</keyword>
<evidence type="ECO:0000256" key="6">
    <source>
        <dbReference type="PIRSR" id="PIRSR600223-1"/>
    </source>
</evidence>
<keyword evidence="7" id="KW-0472">Membrane</keyword>
<feature type="active site" evidence="6">
    <location>
        <position position="42"/>
    </location>
</feature>
<dbReference type="EMBL" id="CP047121">
    <property type="protein sequence ID" value="QHB53055.1"/>
    <property type="molecule type" value="Genomic_DNA"/>
</dbReference>
<dbReference type="Gene3D" id="2.10.109.10">
    <property type="entry name" value="Umud Fragment, subunit A"/>
    <property type="match status" value="1"/>
</dbReference>
<keyword evidence="7" id="KW-0645">Protease</keyword>
<comment type="similarity">
    <text evidence="3 7">Belongs to the peptidase S26 family.</text>
</comment>
<evidence type="ECO:0000256" key="5">
    <source>
        <dbReference type="ARBA" id="ARBA00022801"/>
    </source>
</evidence>
<dbReference type="GO" id="GO:0009003">
    <property type="term" value="F:signal peptidase activity"/>
    <property type="evidence" value="ECO:0007669"/>
    <property type="project" value="UniProtKB-EC"/>
</dbReference>
<dbReference type="PRINTS" id="PR00727">
    <property type="entry name" value="LEADERPTASE"/>
</dbReference>
<dbReference type="GO" id="GO:0006465">
    <property type="term" value="P:signal peptide processing"/>
    <property type="evidence" value="ECO:0007669"/>
    <property type="project" value="InterPro"/>
</dbReference>
<reference evidence="9 10" key="1">
    <citation type="submission" date="2019-12" db="EMBL/GenBank/DDBJ databases">
        <title>Lactobacillus hilgardii FLUB.</title>
        <authorList>
            <person name="Gustaw K."/>
        </authorList>
    </citation>
    <scope>NUCLEOTIDE SEQUENCE [LARGE SCALE GENOMIC DNA]</scope>
    <source>
        <strain evidence="9 10">FLUB</strain>
    </source>
</reference>
<feature type="transmembrane region" description="Helical" evidence="7">
    <location>
        <begin position="12"/>
        <end position="32"/>
    </location>
</feature>
<dbReference type="InterPro" id="IPR036286">
    <property type="entry name" value="LexA/Signal_pep-like_sf"/>
</dbReference>
<dbReference type="InterPro" id="IPR019758">
    <property type="entry name" value="Pept_S26A_signal_pept_1_CS"/>
</dbReference>
<evidence type="ECO:0000256" key="1">
    <source>
        <dbReference type="ARBA" id="ARBA00000677"/>
    </source>
</evidence>
<proteinExistence type="inferred from homology"/>
<dbReference type="EC" id="3.4.21.89" evidence="4 7"/>
<dbReference type="CDD" id="cd06530">
    <property type="entry name" value="S26_SPase_I"/>
    <property type="match status" value="1"/>
</dbReference>
<dbReference type="InterPro" id="IPR000223">
    <property type="entry name" value="Pept_S26A_signal_pept_1"/>
</dbReference>
<dbReference type="PANTHER" id="PTHR43390:SF1">
    <property type="entry name" value="CHLOROPLAST PROCESSING PEPTIDASE"/>
    <property type="match status" value="1"/>
</dbReference>
<dbReference type="SUPFAM" id="SSF51306">
    <property type="entry name" value="LexA/Signal peptidase"/>
    <property type="match status" value="1"/>
</dbReference>
<gene>
    <name evidence="9" type="primary">lepB</name>
    <name evidence="9" type="ORF">GQR93_13065</name>
</gene>
<dbReference type="AlphaFoldDB" id="A0A6P1EBT0"/>
<evidence type="ECO:0000313" key="9">
    <source>
        <dbReference type="EMBL" id="QHB53055.1"/>
    </source>
</evidence>
<keyword evidence="5 7" id="KW-0378">Hydrolase</keyword>
<name>A0A6P1EBT0_LENHI</name>
<evidence type="ECO:0000313" key="10">
    <source>
        <dbReference type="Proteomes" id="UP000465035"/>
    </source>
</evidence>
<evidence type="ECO:0000256" key="7">
    <source>
        <dbReference type="RuleBase" id="RU362042"/>
    </source>
</evidence>
<feature type="active site" evidence="6">
    <location>
        <position position="87"/>
    </location>
</feature>
<comment type="subcellular location">
    <subcellularLocation>
        <location evidence="2">Cell membrane</location>
        <topology evidence="2">Single-pass type II membrane protein</topology>
    </subcellularLocation>
    <subcellularLocation>
        <location evidence="7">Membrane</location>
        <topology evidence="7">Single-pass type II membrane protein</topology>
    </subcellularLocation>
</comment>
<dbReference type="PANTHER" id="PTHR43390">
    <property type="entry name" value="SIGNAL PEPTIDASE I"/>
    <property type="match status" value="1"/>
</dbReference>
<comment type="catalytic activity">
    <reaction evidence="1 7">
        <text>Cleavage of hydrophobic, N-terminal signal or leader sequences from secreted and periplasmic proteins.</text>
        <dbReference type="EC" id="3.4.21.89"/>
    </reaction>
</comment>
<dbReference type="GO" id="GO:0004252">
    <property type="term" value="F:serine-type endopeptidase activity"/>
    <property type="evidence" value="ECO:0007669"/>
    <property type="project" value="InterPro"/>
</dbReference>
<evidence type="ECO:0000256" key="4">
    <source>
        <dbReference type="ARBA" id="ARBA00013208"/>
    </source>
</evidence>
<keyword evidence="7" id="KW-1133">Transmembrane helix</keyword>
<evidence type="ECO:0000256" key="2">
    <source>
        <dbReference type="ARBA" id="ARBA00004401"/>
    </source>
</evidence>
<feature type="domain" description="Peptidase S26" evidence="8">
    <location>
        <begin position="12"/>
        <end position="181"/>
    </location>
</feature>
<dbReference type="PROSITE" id="PS00761">
    <property type="entry name" value="SPASE_I_3"/>
    <property type="match status" value="1"/>
</dbReference>